<proteinExistence type="predicted"/>
<dbReference type="Proteomes" id="UP001218218">
    <property type="component" value="Unassembled WGS sequence"/>
</dbReference>
<sequence>MSMTARNTGTVRPKGSALGEGMQPKKQEKSGVENGVGEGEGKGQGKKRRWEKVAETEEPRRTKRLRGVDPDRGEGHRTRSKSNAQTKGNNTREKVARPRPKPLYKLKA</sequence>
<evidence type="ECO:0000313" key="3">
    <source>
        <dbReference type="Proteomes" id="UP001218218"/>
    </source>
</evidence>
<feature type="compositionally biased region" description="Basic residues" evidence="1">
    <location>
        <begin position="97"/>
        <end position="108"/>
    </location>
</feature>
<keyword evidence="3" id="KW-1185">Reference proteome</keyword>
<feature type="compositionally biased region" description="Basic and acidic residues" evidence="1">
    <location>
        <begin position="51"/>
        <end position="77"/>
    </location>
</feature>
<comment type="caution">
    <text evidence="2">The sequence shown here is derived from an EMBL/GenBank/DDBJ whole genome shotgun (WGS) entry which is preliminary data.</text>
</comment>
<feature type="region of interest" description="Disordered" evidence="1">
    <location>
        <begin position="1"/>
        <end position="108"/>
    </location>
</feature>
<feature type="compositionally biased region" description="Polar residues" evidence="1">
    <location>
        <begin position="1"/>
        <end position="10"/>
    </location>
</feature>
<name>A0AAD7F352_9AGAR</name>
<dbReference type="EMBL" id="JARIHO010000004">
    <property type="protein sequence ID" value="KAJ7363060.1"/>
    <property type="molecule type" value="Genomic_DNA"/>
</dbReference>
<dbReference type="AlphaFoldDB" id="A0AAD7F352"/>
<evidence type="ECO:0000256" key="1">
    <source>
        <dbReference type="SAM" id="MobiDB-lite"/>
    </source>
</evidence>
<organism evidence="2 3">
    <name type="scientific">Mycena albidolilacea</name>
    <dbReference type="NCBI Taxonomy" id="1033008"/>
    <lineage>
        <taxon>Eukaryota</taxon>
        <taxon>Fungi</taxon>
        <taxon>Dikarya</taxon>
        <taxon>Basidiomycota</taxon>
        <taxon>Agaricomycotina</taxon>
        <taxon>Agaricomycetes</taxon>
        <taxon>Agaricomycetidae</taxon>
        <taxon>Agaricales</taxon>
        <taxon>Marasmiineae</taxon>
        <taxon>Mycenaceae</taxon>
        <taxon>Mycena</taxon>
    </lineage>
</organism>
<protein>
    <submittedName>
        <fullName evidence="2">Uncharacterized protein</fullName>
    </submittedName>
</protein>
<accession>A0AAD7F352</accession>
<reference evidence="2" key="1">
    <citation type="submission" date="2023-03" db="EMBL/GenBank/DDBJ databases">
        <title>Massive genome expansion in bonnet fungi (Mycena s.s.) driven by repeated elements and novel gene families across ecological guilds.</title>
        <authorList>
            <consortium name="Lawrence Berkeley National Laboratory"/>
            <person name="Harder C.B."/>
            <person name="Miyauchi S."/>
            <person name="Viragh M."/>
            <person name="Kuo A."/>
            <person name="Thoen E."/>
            <person name="Andreopoulos B."/>
            <person name="Lu D."/>
            <person name="Skrede I."/>
            <person name="Drula E."/>
            <person name="Henrissat B."/>
            <person name="Morin E."/>
            <person name="Kohler A."/>
            <person name="Barry K."/>
            <person name="LaButti K."/>
            <person name="Morin E."/>
            <person name="Salamov A."/>
            <person name="Lipzen A."/>
            <person name="Mereny Z."/>
            <person name="Hegedus B."/>
            <person name="Baldrian P."/>
            <person name="Stursova M."/>
            <person name="Weitz H."/>
            <person name="Taylor A."/>
            <person name="Grigoriev I.V."/>
            <person name="Nagy L.G."/>
            <person name="Martin F."/>
            <person name="Kauserud H."/>
        </authorList>
    </citation>
    <scope>NUCLEOTIDE SEQUENCE</scope>
    <source>
        <strain evidence="2">CBHHK002</strain>
    </source>
</reference>
<evidence type="ECO:0000313" key="2">
    <source>
        <dbReference type="EMBL" id="KAJ7363060.1"/>
    </source>
</evidence>
<gene>
    <name evidence="2" type="ORF">DFH08DRAFT_800049</name>
</gene>